<reference evidence="2 3" key="1">
    <citation type="submission" date="2016-10" db="EMBL/GenBank/DDBJ databases">
        <authorList>
            <person name="de Groot N.N."/>
        </authorList>
    </citation>
    <scope>NUCLEOTIDE SEQUENCE [LARGE SCALE GENOMIC DNA]</scope>
    <source>
        <strain evidence="2 3">DSM 19012</strain>
    </source>
</reference>
<organism evidence="2 3">
    <name type="scientific">Thermophagus xiamenensis</name>
    <dbReference type="NCBI Taxonomy" id="385682"/>
    <lineage>
        <taxon>Bacteria</taxon>
        <taxon>Pseudomonadati</taxon>
        <taxon>Bacteroidota</taxon>
        <taxon>Bacteroidia</taxon>
        <taxon>Marinilabiliales</taxon>
        <taxon>Marinilabiliaceae</taxon>
        <taxon>Thermophagus</taxon>
    </lineage>
</organism>
<evidence type="ECO:0000313" key="3">
    <source>
        <dbReference type="Proteomes" id="UP000181976"/>
    </source>
</evidence>
<dbReference type="EMBL" id="FONA01000027">
    <property type="protein sequence ID" value="SFF01205.1"/>
    <property type="molecule type" value="Genomic_DNA"/>
</dbReference>
<sequence length="76" mass="8799">MKENSFRHIKLSGPDNHINYTSPRSGSDNYNNPPRNRIQHGSRILQQLKQAWQDANNKFVAAFPERTGIYLEFIIG</sequence>
<evidence type="ECO:0000313" key="2">
    <source>
        <dbReference type="EMBL" id="SFF01205.1"/>
    </source>
</evidence>
<dbReference type="InParanoid" id="A0A1I2F7T5"/>
<dbReference type="STRING" id="385682.SAMN05444380_1273"/>
<name>A0A1I2F7T5_9BACT</name>
<dbReference type="AlphaFoldDB" id="A0A1I2F7T5"/>
<feature type="region of interest" description="Disordered" evidence="1">
    <location>
        <begin position="1"/>
        <end position="38"/>
    </location>
</feature>
<evidence type="ECO:0000256" key="1">
    <source>
        <dbReference type="SAM" id="MobiDB-lite"/>
    </source>
</evidence>
<proteinExistence type="predicted"/>
<accession>A0A1I2F7T5</accession>
<feature type="compositionally biased region" description="Polar residues" evidence="1">
    <location>
        <begin position="18"/>
        <end position="34"/>
    </location>
</feature>
<protein>
    <submittedName>
        <fullName evidence="2">Uncharacterized protein</fullName>
    </submittedName>
</protein>
<keyword evidence="3" id="KW-1185">Reference proteome</keyword>
<gene>
    <name evidence="2" type="ORF">SAMN05444380_1273</name>
</gene>
<dbReference type="Proteomes" id="UP000181976">
    <property type="component" value="Unassembled WGS sequence"/>
</dbReference>